<feature type="transmembrane region" description="Helical" evidence="1">
    <location>
        <begin position="6"/>
        <end position="28"/>
    </location>
</feature>
<keyword evidence="1" id="KW-1133">Transmembrane helix</keyword>
<dbReference type="PANTHER" id="PTHR30383:SF27">
    <property type="entry name" value="SPORE GERMINATION LIPASE LIPC"/>
    <property type="match status" value="1"/>
</dbReference>
<keyword evidence="1" id="KW-0812">Transmembrane</keyword>
<organism evidence="3 4">
    <name type="scientific">Thermolongibacillus altinsuensis</name>
    <dbReference type="NCBI Taxonomy" id="575256"/>
    <lineage>
        <taxon>Bacteria</taxon>
        <taxon>Bacillati</taxon>
        <taxon>Bacillota</taxon>
        <taxon>Bacilli</taxon>
        <taxon>Bacillales</taxon>
        <taxon>Anoxybacillaceae</taxon>
        <taxon>Thermolongibacillus</taxon>
    </lineage>
</organism>
<dbReference type="Pfam" id="PF13472">
    <property type="entry name" value="Lipase_GDSL_2"/>
    <property type="match status" value="1"/>
</dbReference>
<evidence type="ECO:0000256" key="1">
    <source>
        <dbReference type="SAM" id="Phobius"/>
    </source>
</evidence>
<dbReference type="InterPro" id="IPR036514">
    <property type="entry name" value="SGNH_hydro_sf"/>
</dbReference>
<evidence type="ECO:0000313" key="3">
    <source>
        <dbReference type="EMBL" id="TCL49697.1"/>
    </source>
</evidence>
<accession>A0A4R1QFX2</accession>
<dbReference type="Gene3D" id="3.40.50.1110">
    <property type="entry name" value="SGNH hydrolase"/>
    <property type="match status" value="1"/>
</dbReference>
<sequence length="268" mass="30134">MKVNSVKLISALSVLASGVWLVGLWFTIKDQFFYEAARPVKEISLEDVAEEQKDGFQIVALGDSLTRGTGDESGKGYVGYVLDELKTKTKQTIYVKNLAIKGQKSAGLVSQLQQVEVQRQIKQADVILMTIGGNDLFQGGETLSHFSLERINQAKAKYLRNLHTIFKTIRNLNQDAVVFYVSLYNPFNDLADAKKTSAIVREWNFDSAEVAANYPKIIVVPTFDLFELNVKDYLYSDHFHPNKEGYKLIGERVASLITFAEGEKNHDE</sequence>
<dbReference type="SUPFAM" id="SSF52266">
    <property type="entry name" value="SGNH hydrolase"/>
    <property type="match status" value="1"/>
</dbReference>
<dbReference type="GO" id="GO:0004622">
    <property type="term" value="F:phosphatidylcholine lysophospholipase activity"/>
    <property type="evidence" value="ECO:0007669"/>
    <property type="project" value="TreeGrafter"/>
</dbReference>
<keyword evidence="1" id="KW-0472">Membrane</keyword>
<dbReference type="Proteomes" id="UP000295658">
    <property type="component" value="Unassembled WGS sequence"/>
</dbReference>
<dbReference type="PANTHER" id="PTHR30383">
    <property type="entry name" value="THIOESTERASE 1/PROTEASE 1/LYSOPHOSPHOLIPASE L1"/>
    <property type="match status" value="1"/>
</dbReference>
<dbReference type="OrthoDB" id="252349at2"/>
<dbReference type="InterPro" id="IPR013830">
    <property type="entry name" value="SGNH_hydro"/>
</dbReference>
<proteinExistence type="predicted"/>
<feature type="domain" description="SGNH hydrolase-type esterase" evidence="2">
    <location>
        <begin position="60"/>
        <end position="248"/>
    </location>
</feature>
<dbReference type="CDD" id="cd04506">
    <property type="entry name" value="SGNH_hydrolase_YpmR_like"/>
    <property type="match status" value="1"/>
</dbReference>
<dbReference type="AlphaFoldDB" id="A0A4R1QFX2"/>
<evidence type="ECO:0000259" key="2">
    <source>
        <dbReference type="Pfam" id="PF13472"/>
    </source>
</evidence>
<evidence type="ECO:0000313" key="4">
    <source>
        <dbReference type="Proteomes" id="UP000295658"/>
    </source>
</evidence>
<protein>
    <submittedName>
        <fullName evidence="3">Lysophospholipase L1-like esterase</fullName>
    </submittedName>
</protein>
<dbReference type="RefSeq" id="WP_132948251.1">
    <property type="nucleotide sequence ID" value="NZ_SLUL01000006.1"/>
</dbReference>
<dbReference type="InterPro" id="IPR051532">
    <property type="entry name" value="Ester_Hydrolysis_Enzymes"/>
</dbReference>
<keyword evidence="4" id="KW-1185">Reference proteome</keyword>
<reference evidence="3 4" key="1">
    <citation type="submission" date="2019-03" db="EMBL/GenBank/DDBJ databases">
        <title>Genomic Encyclopedia of Type Strains, Phase IV (KMG-IV): sequencing the most valuable type-strain genomes for metagenomic binning, comparative biology and taxonomic classification.</title>
        <authorList>
            <person name="Goeker M."/>
        </authorList>
    </citation>
    <scope>NUCLEOTIDE SEQUENCE [LARGE SCALE GENOMIC DNA]</scope>
    <source>
        <strain evidence="3 4">DSM 24979</strain>
    </source>
</reference>
<gene>
    <name evidence="3" type="ORF">EDD69_10648</name>
</gene>
<name>A0A4R1QFX2_9BACL</name>
<comment type="caution">
    <text evidence="3">The sequence shown here is derived from an EMBL/GenBank/DDBJ whole genome shotgun (WGS) entry which is preliminary data.</text>
</comment>
<dbReference type="EMBL" id="SLUL01000006">
    <property type="protein sequence ID" value="TCL49697.1"/>
    <property type="molecule type" value="Genomic_DNA"/>
</dbReference>